<evidence type="ECO:0000256" key="1">
    <source>
        <dbReference type="ARBA" id="ARBA00009658"/>
    </source>
</evidence>
<comment type="subcellular location">
    <subcellularLocation>
        <location evidence="2">Mitochondrion inner membrane</location>
    </subcellularLocation>
</comment>
<sequence length="296" mass="33266">MNRINVQVNRGAVNAMLGGLGLLTGGYVLVNHCMFNVEGGHRAIMYSRFGGITDRVLGEGTHFRIPWVQRPYIYNVRSTPRNIKSLTGSRDLQMVDINLRVIYRPQTESLPQMYRTLGLDYDERVLPSIVNEVLKSVVAQYNAIELIVKREQVSTEVRNRLQERAKDFFILLDDVSITHLAFSPQFTSAVESKQVAQQDAERAKWIVEKATEEKKSIIIAAQGEAEAAKMIANAINQNPGFIELREIQYAKDVAETLSTSSNKVYLNSDALLVSGIARALGRDEHQSKSKGGWLWN</sequence>
<dbReference type="FunFam" id="3.30.479.30:FF:000001">
    <property type="entry name" value="Prohibitin 2"/>
    <property type="match status" value="1"/>
</dbReference>
<dbReference type="InterPro" id="IPR000163">
    <property type="entry name" value="Prohibitin"/>
</dbReference>
<keyword evidence="2" id="KW-0999">Mitochondrion inner membrane</keyword>
<reference evidence="4" key="1">
    <citation type="submission" date="2021-01" db="EMBL/GenBank/DDBJ databases">
        <authorList>
            <person name="Corre E."/>
            <person name="Pelletier E."/>
            <person name="Niang G."/>
            <person name="Scheremetjew M."/>
            <person name="Finn R."/>
            <person name="Kale V."/>
            <person name="Holt S."/>
            <person name="Cochrane G."/>
            <person name="Meng A."/>
            <person name="Brown T."/>
            <person name="Cohen L."/>
        </authorList>
    </citation>
    <scope>NUCLEOTIDE SEQUENCE</scope>
    <source>
        <strain evidence="4">CCMP441</strain>
    </source>
</reference>
<proteinExistence type="inferred from homology"/>
<organism evidence="4">
    <name type="scientific">Hemiselmis andersenii</name>
    <name type="common">Cryptophyte alga</name>
    <dbReference type="NCBI Taxonomy" id="464988"/>
    <lineage>
        <taxon>Eukaryota</taxon>
        <taxon>Cryptophyceae</taxon>
        <taxon>Cryptomonadales</taxon>
        <taxon>Hemiselmidaceae</taxon>
        <taxon>Hemiselmis</taxon>
    </lineage>
</organism>
<dbReference type="GO" id="GO:0007005">
    <property type="term" value="P:mitochondrion organization"/>
    <property type="evidence" value="ECO:0007669"/>
    <property type="project" value="TreeGrafter"/>
</dbReference>
<protein>
    <recommendedName>
        <fullName evidence="2">Prohibitin</fullName>
    </recommendedName>
</protein>
<dbReference type="PANTHER" id="PTHR23222">
    <property type="entry name" value="PROHIBITIN"/>
    <property type="match status" value="1"/>
</dbReference>
<dbReference type="Gene3D" id="3.30.479.30">
    <property type="entry name" value="Band 7 domain"/>
    <property type="match status" value="1"/>
</dbReference>
<keyword evidence="2" id="KW-1133">Transmembrane helix</keyword>
<dbReference type="InterPro" id="IPR036013">
    <property type="entry name" value="Band_7/SPFH_dom_sf"/>
</dbReference>
<dbReference type="PANTHER" id="PTHR23222:SF0">
    <property type="entry name" value="PROHIBITIN 1"/>
    <property type="match status" value="1"/>
</dbReference>
<keyword evidence="2" id="KW-0496">Mitochondrion</keyword>
<dbReference type="SUPFAM" id="SSF117892">
    <property type="entry name" value="Band 7/SPFH domain"/>
    <property type="match status" value="1"/>
</dbReference>
<evidence type="ECO:0000259" key="3">
    <source>
        <dbReference type="SMART" id="SM00244"/>
    </source>
</evidence>
<name>A0A6U4JE51_HEMAN</name>
<evidence type="ECO:0000313" key="4">
    <source>
        <dbReference type="EMBL" id="CAD8751989.1"/>
    </source>
</evidence>
<dbReference type="SMART" id="SM00244">
    <property type="entry name" value="PHB"/>
    <property type="match status" value="1"/>
</dbReference>
<dbReference type="AlphaFoldDB" id="A0A6U4JE51"/>
<dbReference type="EMBL" id="HBFK01030416">
    <property type="protein sequence ID" value="CAD8751989.1"/>
    <property type="molecule type" value="Transcribed_RNA"/>
</dbReference>
<keyword evidence="2" id="KW-0472">Membrane</keyword>
<feature type="domain" description="Band 7" evidence="3">
    <location>
        <begin position="33"/>
        <end position="194"/>
    </location>
</feature>
<dbReference type="InterPro" id="IPR001107">
    <property type="entry name" value="Band_7"/>
</dbReference>
<dbReference type="PRINTS" id="PR00679">
    <property type="entry name" value="PROHIBITIN"/>
</dbReference>
<dbReference type="Pfam" id="PF01145">
    <property type="entry name" value="Band_7"/>
    <property type="match status" value="1"/>
</dbReference>
<dbReference type="CDD" id="cd03401">
    <property type="entry name" value="SPFH_prohibitin"/>
    <property type="match status" value="1"/>
</dbReference>
<evidence type="ECO:0000256" key="2">
    <source>
        <dbReference type="RuleBase" id="RU366048"/>
    </source>
</evidence>
<feature type="transmembrane region" description="Helical" evidence="2">
    <location>
        <begin position="12"/>
        <end position="30"/>
    </location>
</feature>
<gene>
    <name evidence="4" type="ORF">HAND1043_LOCUS18495</name>
</gene>
<keyword evidence="2" id="KW-0812">Transmembrane</keyword>
<dbReference type="GO" id="GO:0005743">
    <property type="term" value="C:mitochondrial inner membrane"/>
    <property type="evidence" value="ECO:0007669"/>
    <property type="project" value="UniProtKB-SubCell"/>
</dbReference>
<accession>A0A6U4JE51</accession>
<comment type="similarity">
    <text evidence="1 2">Belongs to the prohibitin family.</text>
</comment>